<accession>A0A4C1X3L8</accession>
<organism evidence="2 3">
    <name type="scientific">Eumeta variegata</name>
    <name type="common">Bagworm moth</name>
    <name type="synonym">Eumeta japonica</name>
    <dbReference type="NCBI Taxonomy" id="151549"/>
    <lineage>
        <taxon>Eukaryota</taxon>
        <taxon>Metazoa</taxon>
        <taxon>Ecdysozoa</taxon>
        <taxon>Arthropoda</taxon>
        <taxon>Hexapoda</taxon>
        <taxon>Insecta</taxon>
        <taxon>Pterygota</taxon>
        <taxon>Neoptera</taxon>
        <taxon>Endopterygota</taxon>
        <taxon>Lepidoptera</taxon>
        <taxon>Glossata</taxon>
        <taxon>Ditrysia</taxon>
        <taxon>Tineoidea</taxon>
        <taxon>Psychidae</taxon>
        <taxon>Oiketicinae</taxon>
        <taxon>Eumeta</taxon>
    </lineage>
</organism>
<feature type="compositionally biased region" description="Basic residues" evidence="1">
    <location>
        <begin position="209"/>
        <end position="225"/>
    </location>
</feature>
<comment type="caution">
    <text evidence="2">The sequence shown here is derived from an EMBL/GenBank/DDBJ whole genome shotgun (WGS) entry which is preliminary data.</text>
</comment>
<feature type="compositionally biased region" description="Pro residues" evidence="1">
    <location>
        <begin position="175"/>
        <end position="208"/>
    </location>
</feature>
<evidence type="ECO:0000313" key="3">
    <source>
        <dbReference type="Proteomes" id="UP000299102"/>
    </source>
</evidence>
<feature type="region of interest" description="Disordered" evidence="1">
    <location>
        <begin position="170"/>
        <end position="225"/>
    </location>
</feature>
<dbReference type="STRING" id="151549.A0A4C1X3L8"/>
<dbReference type="Proteomes" id="UP000299102">
    <property type="component" value="Unassembled WGS sequence"/>
</dbReference>
<gene>
    <name evidence="2" type="ORF">EVAR_41636_1</name>
</gene>
<name>A0A4C1X3L8_EUMVA</name>
<keyword evidence="3" id="KW-1185">Reference proteome</keyword>
<evidence type="ECO:0000256" key="1">
    <source>
        <dbReference type="SAM" id="MobiDB-lite"/>
    </source>
</evidence>
<evidence type="ECO:0000313" key="2">
    <source>
        <dbReference type="EMBL" id="GBP56887.1"/>
    </source>
</evidence>
<sequence length="225" mass="25334">MLGSGGILLYFSKKKNPRSAARKIARINARSRRLRRYTSETSRCTSEARAPLALRPRRGRLSVRRLTGSELRSCDTDFVHKRTDSGNTRRGGVSVAVNNALSRAQTRRHRPRIFSQQEKSIFATNDRRPKYLLSAIKAVEWNSLTIKTFTGVGGILRTCIRNYRERNDVHRYTNMPPPHVPPPGPPGPGGPPCPQCPPHDPHHPPPPHGPHHHHPPHPHHPPPPH</sequence>
<protein>
    <submittedName>
        <fullName evidence="2">Uncharacterized protein</fullName>
    </submittedName>
</protein>
<dbReference type="EMBL" id="BGZK01000703">
    <property type="protein sequence ID" value="GBP56887.1"/>
    <property type="molecule type" value="Genomic_DNA"/>
</dbReference>
<dbReference type="AlphaFoldDB" id="A0A4C1X3L8"/>
<proteinExistence type="predicted"/>
<reference evidence="2 3" key="1">
    <citation type="journal article" date="2019" name="Commun. Biol.">
        <title>The bagworm genome reveals a unique fibroin gene that provides high tensile strength.</title>
        <authorList>
            <person name="Kono N."/>
            <person name="Nakamura H."/>
            <person name="Ohtoshi R."/>
            <person name="Tomita M."/>
            <person name="Numata K."/>
            <person name="Arakawa K."/>
        </authorList>
    </citation>
    <scope>NUCLEOTIDE SEQUENCE [LARGE SCALE GENOMIC DNA]</scope>
</reference>